<name>A0A9D9DE45_9PROT</name>
<organism evidence="1 2">
    <name type="scientific">Candidatus Enterousia avistercoris</name>
    <dbReference type="NCBI Taxonomy" id="2840788"/>
    <lineage>
        <taxon>Bacteria</taxon>
        <taxon>Pseudomonadati</taxon>
        <taxon>Pseudomonadota</taxon>
        <taxon>Alphaproteobacteria</taxon>
        <taxon>Candidatus Enterousia</taxon>
    </lineage>
</organism>
<evidence type="ECO:0000313" key="2">
    <source>
        <dbReference type="Proteomes" id="UP000823630"/>
    </source>
</evidence>
<sequence>MSDLFDLFDLSDIPVEIGDVKRDQLSNEIIELFQMAGRELNIDEITVAHYRKYVKNNPARTIKNKTQIMNKVYKMSKERNTRIEPVEGKKGVYRLKTE</sequence>
<evidence type="ECO:0000313" key="1">
    <source>
        <dbReference type="EMBL" id="MBO8425037.1"/>
    </source>
</evidence>
<protein>
    <submittedName>
        <fullName evidence="1">Uncharacterized protein</fullName>
    </submittedName>
</protein>
<reference evidence="1" key="1">
    <citation type="submission" date="2020-10" db="EMBL/GenBank/DDBJ databases">
        <authorList>
            <person name="Gilroy R."/>
        </authorList>
    </citation>
    <scope>NUCLEOTIDE SEQUENCE</scope>
    <source>
        <strain evidence="1">8207</strain>
    </source>
</reference>
<proteinExistence type="predicted"/>
<gene>
    <name evidence="1" type="ORF">IAC69_00990</name>
</gene>
<comment type="caution">
    <text evidence="1">The sequence shown here is derived from an EMBL/GenBank/DDBJ whole genome shotgun (WGS) entry which is preliminary data.</text>
</comment>
<dbReference type="Proteomes" id="UP000823630">
    <property type="component" value="Unassembled WGS sequence"/>
</dbReference>
<dbReference type="AlphaFoldDB" id="A0A9D9DE45"/>
<reference evidence="1" key="2">
    <citation type="journal article" date="2021" name="PeerJ">
        <title>Extensive microbial diversity within the chicken gut microbiome revealed by metagenomics and culture.</title>
        <authorList>
            <person name="Gilroy R."/>
            <person name="Ravi A."/>
            <person name="Getino M."/>
            <person name="Pursley I."/>
            <person name="Horton D.L."/>
            <person name="Alikhan N.F."/>
            <person name="Baker D."/>
            <person name="Gharbi K."/>
            <person name="Hall N."/>
            <person name="Watson M."/>
            <person name="Adriaenssens E.M."/>
            <person name="Foster-Nyarko E."/>
            <person name="Jarju S."/>
            <person name="Secka A."/>
            <person name="Antonio M."/>
            <person name="Oren A."/>
            <person name="Chaudhuri R.R."/>
            <person name="La Ragione R."/>
            <person name="Hildebrand F."/>
            <person name="Pallen M.J."/>
        </authorList>
    </citation>
    <scope>NUCLEOTIDE SEQUENCE</scope>
    <source>
        <strain evidence="1">8207</strain>
    </source>
</reference>
<dbReference type="EMBL" id="JADINC010000018">
    <property type="protein sequence ID" value="MBO8425037.1"/>
    <property type="molecule type" value="Genomic_DNA"/>
</dbReference>
<accession>A0A9D9DE45</accession>